<dbReference type="AlphaFoldDB" id="A0A976GG45"/>
<evidence type="ECO:0000313" key="1">
    <source>
        <dbReference type="EMBL" id="SPN80165.1"/>
    </source>
</evidence>
<geneLocation type="plasmid" evidence="1">
    <name>CNR48</name>
</geneLocation>
<sequence>MPPSTALTSKITLNHTPAMPGFFLVAIRYQEGGGRKGSGISESREMLILT</sequence>
<organism evidence="1">
    <name type="scientific">Klebsiella pneumoniae</name>
    <dbReference type="NCBI Taxonomy" id="573"/>
    <lineage>
        <taxon>Bacteria</taxon>
        <taxon>Pseudomonadati</taxon>
        <taxon>Pseudomonadota</taxon>
        <taxon>Gammaproteobacteria</taxon>
        <taxon>Enterobacterales</taxon>
        <taxon>Enterobacteriaceae</taxon>
        <taxon>Klebsiella/Raoultella group</taxon>
        <taxon>Klebsiella</taxon>
        <taxon>Klebsiella pneumoniae complex</taxon>
    </lineage>
</organism>
<gene>
    <name evidence="1" type="ORF">PCNR481_0023</name>
</gene>
<keyword evidence="1" id="KW-0614">Plasmid</keyword>
<name>A0A976GG45_KLEPN</name>
<dbReference type="EMBL" id="LT994835">
    <property type="protein sequence ID" value="SPN80165.1"/>
    <property type="molecule type" value="Genomic_DNA"/>
</dbReference>
<accession>A0A976GG45</accession>
<protein>
    <submittedName>
        <fullName evidence="1">Uncharacterized protein</fullName>
    </submittedName>
</protein>
<proteinExistence type="predicted"/>
<reference evidence="1" key="1">
    <citation type="submission" date="2018-03" db="EMBL/GenBank/DDBJ databases">
        <authorList>
            <person name="Hennequin C."/>
        </authorList>
    </citation>
    <scope>NUCLEOTIDE SEQUENCE [LARGE SCALE GENOMIC DNA]</scope>
    <source>
        <strain evidence="1">CNR48</strain>
        <plasmid evidence="1">CNR48</plasmid>
    </source>
</reference>